<dbReference type="RefSeq" id="WP_111494960.1">
    <property type="nucleotide sequence ID" value="NZ_CP031264.1"/>
</dbReference>
<dbReference type="CDD" id="cd06173">
    <property type="entry name" value="MFS_MefA_like"/>
    <property type="match status" value="1"/>
</dbReference>
<feature type="transmembrane region" description="Helical" evidence="7">
    <location>
        <begin position="219"/>
        <end position="242"/>
    </location>
</feature>
<reference evidence="10" key="1">
    <citation type="submission" date="2018-07" db="EMBL/GenBank/DDBJ databases">
        <title>Streptacidiphilus bronchialis DSM 106435 chromosome.</title>
        <authorList>
            <person name="Batra D."/>
            <person name="Gulvik C.A."/>
        </authorList>
    </citation>
    <scope>NUCLEOTIDE SEQUENCE [LARGE SCALE GENOMIC DNA]</scope>
    <source>
        <strain evidence="10">DSM 106435</strain>
    </source>
</reference>
<feature type="domain" description="Major facilitator superfamily (MFS) profile" evidence="8">
    <location>
        <begin position="1"/>
        <end position="396"/>
    </location>
</feature>
<evidence type="ECO:0000259" key="8">
    <source>
        <dbReference type="PROSITE" id="PS50850"/>
    </source>
</evidence>
<feature type="transmembrane region" description="Helical" evidence="7">
    <location>
        <begin position="307"/>
        <end position="331"/>
    </location>
</feature>
<comment type="subcellular location">
    <subcellularLocation>
        <location evidence="1">Cell membrane</location>
        <topology evidence="1">Multi-pass membrane protein</topology>
    </subcellularLocation>
</comment>
<feature type="region of interest" description="Disordered" evidence="6">
    <location>
        <begin position="403"/>
        <end position="442"/>
    </location>
</feature>
<protein>
    <submittedName>
        <fullName evidence="9">MFS transporter</fullName>
    </submittedName>
</protein>
<dbReference type="OrthoDB" id="4544213at2"/>
<keyword evidence="3 7" id="KW-0812">Transmembrane</keyword>
<evidence type="ECO:0000313" key="10">
    <source>
        <dbReference type="Proteomes" id="UP000249340"/>
    </source>
</evidence>
<dbReference type="InterPro" id="IPR011701">
    <property type="entry name" value="MFS"/>
</dbReference>
<keyword evidence="5 7" id="KW-0472">Membrane</keyword>
<feature type="transmembrane region" description="Helical" evidence="7">
    <location>
        <begin position="48"/>
        <end position="66"/>
    </location>
</feature>
<feature type="transmembrane region" description="Helical" evidence="7">
    <location>
        <begin position="78"/>
        <end position="101"/>
    </location>
</feature>
<dbReference type="Pfam" id="PF07690">
    <property type="entry name" value="MFS_1"/>
    <property type="match status" value="1"/>
</dbReference>
<feature type="transmembrane region" description="Helical" evidence="7">
    <location>
        <begin position="141"/>
        <end position="163"/>
    </location>
</feature>
<evidence type="ECO:0000256" key="7">
    <source>
        <dbReference type="SAM" id="Phobius"/>
    </source>
</evidence>
<organism evidence="9 10">
    <name type="scientific">Peterkaempfera bronchialis</name>
    <dbReference type="NCBI Taxonomy" id="2126346"/>
    <lineage>
        <taxon>Bacteria</taxon>
        <taxon>Bacillati</taxon>
        <taxon>Actinomycetota</taxon>
        <taxon>Actinomycetes</taxon>
        <taxon>Kitasatosporales</taxon>
        <taxon>Streptomycetaceae</taxon>
        <taxon>Peterkaempfera</taxon>
    </lineage>
</organism>
<dbReference type="EMBL" id="CP031264">
    <property type="protein sequence ID" value="AXI79174.1"/>
    <property type="molecule type" value="Genomic_DNA"/>
</dbReference>
<feature type="transmembrane region" description="Helical" evidence="7">
    <location>
        <begin position="371"/>
        <end position="393"/>
    </location>
</feature>
<dbReference type="KEGG" id="stri:C7M71_018905"/>
<keyword evidence="2" id="KW-1003">Cell membrane</keyword>
<feature type="transmembrane region" description="Helical" evidence="7">
    <location>
        <begin position="343"/>
        <end position="365"/>
    </location>
</feature>
<dbReference type="Proteomes" id="UP000249340">
    <property type="component" value="Chromosome"/>
</dbReference>
<feature type="transmembrane region" description="Helical" evidence="7">
    <location>
        <begin position="283"/>
        <end position="301"/>
    </location>
</feature>
<feature type="transmembrane region" description="Helical" evidence="7">
    <location>
        <begin position="21"/>
        <end position="42"/>
    </location>
</feature>
<evidence type="ECO:0000256" key="1">
    <source>
        <dbReference type="ARBA" id="ARBA00004651"/>
    </source>
</evidence>
<dbReference type="GO" id="GO:0022857">
    <property type="term" value="F:transmembrane transporter activity"/>
    <property type="evidence" value="ECO:0007669"/>
    <property type="project" value="InterPro"/>
</dbReference>
<dbReference type="GO" id="GO:0005886">
    <property type="term" value="C:plasma membrane"/>
    <property type="evidence" value="ECO:0007669"/>
    <property type="project" value="UniProtKB-SubCell"/>
</dbReference>
<proteinExistence type="predicted"/>
<evidence type="ECO:0000256" key="6">
    <source>
        <dbReference type="SAM" id="MobiDB-lite"/>
    </source>
</evidence>
<evidence type="ECO:0000256" key="4">
    <source>
        <dbReference type="ARBA" id="ARBA00022989"/>
    </source>
</evidence>
<evidence type="ECO:0000256" key="3">
    <source>
        <dbReference type="ARBA" id="ARBA00022692"/>
    </source>
</evidence>
<dbReference type="PANTHER" id="PTHR23513:SF6">
    <property type="entry name" value="MAJOR FACILITATOR SUPERFAMILY ASSOCIATED DOMAIN-CONTAINING PROTEIN"/>
    <property type="match status" value="1"/>
</dbReference>
<name>A0A345SZL9_9ACTN</name>
<keyword evidence="10" id="KW-1185">Reference proteome</keyword>
<evidence type="ECO:0000313" key="9">
    <source>
        <dbReference type="EMBL" id="AXI79174.1"/>
    </source>
</evidence>
<dbReference type="PANTHER" id="PTHR23513">
    <property type="entry name" value="INTEGRAL MEMBRANE EFFLUX PROTEIN-RELATED"/>
    <property type="match status" value="1"/>
</dbReference>
<sequence length="442" mass="44663">MARSGALRGNADFRRYWTSETLSTLGSYVSYIAYPLLVLSLGGSPAEAGAVATCAMAARLIFRLPAGHLVDGWDRRRVMFATDVVRAVGVGSIPVAAAIGVLGYPQLLIVAAVEGVATALFSPASTIAVRDVVPEEHLPEALGRSQAAAATASLIGPFVGGWLFTVDRVLPFVVDSASYAVSAVLVARITARPEAAPASGTADRSPVAGLRWLGRQPMLLRALAFAGLLNLVTASAEVAFVLALRLGGTSPSGIGLVMACAGVGGVLGSAAAPWIVRRLDPGPLFLLVGTVWAAGLTLFATTSSPWVLGPVLVVLVLLSPPAGIVVGRAVLTLAPRELIGRVSTASGMVTAGLAATGPVLAGAALQALGVSWTWLLLGGLALVITLVSAGPLLRTRGLLTVRPQPSEAQPQTKPGTAAEPEGAAGSAQDPAAAGTPVGEAGR</sequence>
<dbReference type="PROSITE" id="PS50850">
    <property type="entry name" value="MFS"/>
    <property type="match status" value="1"/>
</dbReference>
<evidence type="ECO:0000256" key="2">
    <source>
        <dbReference type="ARBA" id="ARBA00022475"/>
    </source>
</evidence>
<evidence type="ECO:0000256" key="5">
    <source>
        <dbReference type="ARBA" id="ARBA00023136"/>
    </source>
</evidence>
<feature type="compositionally biased region" description="Low complexity" evidence="6">
    <location>
        <begin position="414"/>
        <end position="434"/>
    </location>
</feature>
<dbReference type="AlphaFoldDB" id="A0A345SZL9"/>
<feature type="transmembrane region" description="Helical" evidence="7">
    <location>
        <begin position="254"/>
        <end position="276"/>
    </location>
</feature>
<dbReference type="Gene3D" id="1.20.1250.20">
    <property type="entry name" value="MFS general substrate transporter like domains"/>
    <property type="match status" value="1"/>
</dbReference>
<accession>A0A345SZL9</accession>
<dbReference type="InterPro" id="IPR036259">
    <property type="entry name" value="MFS_trans_sf"/>
</dbReference>
<dbReference type="SUPFAM" id="SSF103473">
    <property type="entry name" value="MFS general substrate transporter"/>
    <property type="match status" value="1"/>
</dbReference>
<dbReference type="InterPro" id="IPR020846">
    <property type="entry name" value="MFS_dom"/>
</dbReference>
<gene>
    <name evidence="9" type="ORF">C7M71_018905</name>
</gene>
<keyword evidence="4 7" id="KW-1133">Transmembrane helix</keyword>